<dbReference type="PANTHER" id="PTHR33361">
    <property type="entry name" value="GLR0591 PROTEIN"/>
    <property type="match status" value="1"/>
</dbReference>
<dbReference type="PANTHER" id="PTHR33361:SF2">
    <property type="entry name" value="DUF885 DOMAIN-CONTAINING PROTEIN"/>
    <property type="match status" value="1"/>
</dbReference>
<dbReference type="RefSeq" id="WP_150064704.1">
    <property type="nucleotide sequence ID" value="NZ_JBEPDJ010000014.1"/>
</dbReference>
<dbReference type="OrthoDB" id="9760040at2"/>
<evidence type="ECO:0000313" key="2">
    <source>
        <dbReference type="Proteomes" id="UP000323946"/>
    </source>
</evidence>
<sequence length="559" mass="60762">MTTVIRPADELLALLHREDPLAATALGVRGYDHQLPDLTEAGDLARKADAEDIARRAAGLDGQDDVTRAVVVQQAMALVARVDARLVEHTLAFQLTSPAGALLHGLPQVQPVGDDAERAHLDRLAAIPGYLAAAAERHRAGAAAGRLPLAYLGRAAVASLDQYLAGPDPLRKPTLSGSRAAERERLLADVVRPAFARYREVIDTELVPRGRPDEQPGLCWLPEGGAVYEALSRVHTTTERAPDDLHRTGLDLIEELAAEYVEIGSRVFGATTAEEVRERLRTDPALRWGSPGEVLSTARETVERAERAAVGWFRRVPNGRCAVEAVPDNEAPNVSAYYNRPALDGSRPGTYFANTYRAEERERFTAEAVAFHEAVPGHHFQLALAQEVEGLPKLRGLADINAFVEGWALYAERLADEMGLYSGDLARLGMLAEDSLRAARLVVDTGLHARGWTRQQAVDFMLQHTLLSEVDAHVEVDRYVEWPGQALSYVVGRLEIQRLRAGAERALGTGFDLAAFHDLVLTGGPLPMTVLAEVVGNWTADQLQHASGSTRRSGAWPAV</sequence>
<dbReference type="Pfam" id="PF05960">
    <property type="entry name" value="DUF885"/>
    <property type="match status" value="1"/>
</dbReference>
<protein>
    <submittedName>
        <fullName evidence="1">DUF885 domain-containing protein</fullName>
    </submittedName>
</protein>
<dbReference type="SMR" id="A0A5M7CDE8"/>
<keyword evidence="2" id="KW-1185">Reference proteome</keyword>
<dbReference type="AlphaFoldDB" id="A0A5M7CDE8"/>
<reference evidence="1 2" key="1">
    <citation type="submission" date="2019-09" db="EMBL/GenBank/DDBJ databases">
        <title>Draft genome sequence of the thermophilic Saccharopolyspora hirsuta VKM Ac-666T.</title>
        <authorList>
            <person name="Lobastova T.G."/>
            <person name="Fokina V."/>
            <person name="Bragin E.Y."/>
            <person name="Shtratnikova V.Y."/>
            <person name="Starodumova I.P."/>
            <person name="Tarlachkov S.V."/>
            <person name="Donova M.V."/>
        </authorList>
    </citation>
    <scope>NUCLEOTIDE SEQUENCE [LARGE SCALE GENOMIC DNA]</scope>
    <source>
        <strain evidence="1 2">VKM Ac-666</strain>
    </source>
</reference>
<proteinExistence type="predicted"/>
<dbReference type="Proteomes" id="UP000323946">
    <property type="component" value="Unassembled WGS sequence"/>
</dbReference>
<comment type="caution">
    <text evidence="1">The sequence shown here is derived from an EMBL/GenBank/DDBJ whole genome shotgun (WGS) entry which is preliminary data.</text>
</comment>
<accession>A0A5M7CDE8</accession>
<dbReference type="InterPro" id="IPR010281">
    <property type="entry name" value="DUF885"/>
</dbReference>
<name>A0A5M7CDE8_SACHI</name>
<evidence type="ECO:0000313" key="1">
    <source>
        <dbReference type="EMBL" id="KAA5838198.1"/>
    </source>
</evidence>
<dbReference type="EMBL" id="VWPH01000001">
    <property type="protein sequence ID" value="KAA5838198.1"/>
    <property type="molecule type" value="Genomic_DNA"/>
</dbReference>
<organism evidence="1 2">
    <name type="scientific">Saccharopolyspora hirsuta</name>
    <dbReference type="NCBI Taxonomy" id="1837"/>
    <lineage>
        <taxon>Bacteria</taxon>
        <taxon>Bacillati</taxon>
        <taxon>Actinomycetota</taxon>
        <taxon>Actinomycetes</taxon>
        <taxon>Pseudonocardiales</taxon>
        <taxon>Pseudonocardiaceae</taxon>
        <taxon>Saccharopolyspora</taxon>
    </lineage>
</organism>
<gene>
    <name evidence="1" type="ORF">F1721_01750</name>
</gene>